<sequence>SLLFHKSIPGNEQYSHLNHFENLSHNIPHSKLAQPIHIYPNVQLRLVLPYPLGRIP</sequence>
<organism evidence="1">
    <name type="scientific">Lepeophtheirus salmonis</name>
    <name type="common">Salmon louse</name>
    <name type="synonym">Caligus salmonis</name>
    <dbReference type="NCBI Taxonomy" id="72036"/>
    <lineage>
        <taxon>Eukaryota</taxon>
        <taxon>Metazoa</taxon>
        <taxon>Ecdysozoa</taxon>
        <taxon>Arthropoda</taxon>
        <taxon>Crustacea</taxon>
        <taxon>Multicrustacea</taxon>
        <taxon>Hexanauplia</taxon>
        <taxon>Copepoda</taxon>
        <taxon>Siphonostomatoida</taxon>
        <taxon>Caligidae</taxon>
        <taxon>Lepeophtheirus</taxon>
    </lineage>
</organism>
<evidence type="ECO:0000313" key="1">
    <source>
        <dbReference type="EMBL" id="CDW45146.1"/>
    </source>
</evidence>
<feature type="non-terminal residue" evidence="1">
    <location>
        <position position="1"/>
    </location>
</feature>
<proteinExistence type="predicted"/>
<dbReference type="EMBL" id="HACA01027785">
    <property type="protein sequence ID" value="CDW45146.1"/>
    <property type="molecule type" value="Transcribed_RNA"/>
</dbReference>
<reference evidence="1" key="1">
    <citation type="submission" date="2014-05" db="EMBL/GenBank/DDBJ databases">
        <authorList>
            <person name="Chronopoulou M."/>
        </authorList>
    </citation>
    <scope>NUCLEOTIDE SEQUENCE</scope>
    <source>
        <tissue evidence="1">Whole organism</tissue>
    </source>
</reference>
<name>A0A0K2V5D2_LEPSM</name>
<accession>A0A0K2V5D2</accession>
<dbReference type="AlphaFoldDB" id="A0A0K2V5D2"/>
<protein>
    <submittedName>
        <fullName evidence="1">Uncharacterized protein</fullName>
    </submittedName>
</protein>